<dbReference type="Gene3D" id="2.40.50.1020">
    <property type="entry name" value="LytTr DNA-binding domain"/>
    <property type="match status" value="1"/>
</dbReference>
<organism evidence="6 7">
    <name type="scientific">Sporofaciens musculi</name>
    <dbReference type="NCBI Taxonomy" id="2681861"/>
    <lineage>
        <taxon>Bacteria</taxon>
        <taxon>Bacillati</taxon>
        <taxon>Bacillota</taxon>
        <taxon>Clostridia</taxon>
        <taxon>Lachnospirales</taxon>
        <taxon>Lachnospiraceae</taxon>
        <taxon>Sporofaciens</taxon>
    </lineage>
</organism>
<comment type="caution">
    <text evidence="6">The sequence shown here is derived from an EMBL/GenBank/DDBJ whole genome shotgun (WGS) entry which is preliminary data.</text>
</comment>
<dbReference type="EMBL" id="WUQX01000001">
    <property type="protein sequence ID" value="MXP78143.1"/>
    <property type="molecule type" value="Genomic_DNA"/>
</dbReference>
<dbReference type="SMART" id="SM00448">
    <property type="entry name" value="REC"/>
    <property type="match status" value="1"/>
</dbReference>
<dbReference type="RefSeq" id="WP_159754346.1">
    <property type="nucleotide sequence ID" value="NZ_WUQX01000001.1"/>
</dbReference>
<evidence type="ECO:0000256" key="3">
    <source>
        <dbReference type="PROSITE-ProRule" id="PRU00169"/>
    </source>
</evidence>
<dbReference type="InterPro" id="IPR001789">
    <property type="entry name" value="Sig_transdc_resp-reg_receiver"/>
</dbReference>
<dbReference type="Pfam" id="PF04397">
    <property type="entry name" value="LytTR"/>
    <property type="match status" value="1"/>
</dbReference>
<feature type="modified residue" description="4-aspartylphosphate" evidence="3">
    <location>
        <position position="55"/>
    </location>
</feature>
<gene>
    <name evidence="6" type="ORF">GN277_23125</name>
</gene>
<reference evidence="6 7" key="1">
    <citation type="submission" date="2019-12" db="EMBL/GenBank/DDBJ databases">
        <title>Sporaefaciens musculi gen. nov., sp. nov., a novel bacterium isolated from the caecum of an obese mouse.</title>
        <authorList>
            <person name="Rasmussen T.S."/>
            <person name="Streidl T."/>
            <person name="Hitch T.C.A."/>
            <person name="Wortmann E."/>
            <person name="Deptula P."/>
            <person name="Hansen M."/>
            <person name="Nielsen D.S."/>
            <person name="Clavel T."/>
            <person name="Vogensen F.K."/>
        </authorList>
    </citation>
    <scope>NUCLEOTIDE SEQUENCE [LARGE SCALE GENOMIC DNA]</scope>
    <source>
        <strain evidence="6 7">WCA-9-b2</strain>
    </source>
</reference>
<evidence type="ECO:0000259" key="4">
    <source>
        <dbReference type="PROSITE" id="PS50110"/>
    </source>
</evidence>
<feature type="domain" description="Response regulatory" evidence="4">
    <location>
        <begin position="3"/>
        <end position="118"/>
    </location>
</feature>
<dbReference type="PANTHER" id="PTHR37299">
    <property type="entry name" value="TRANSCRIPTIONAL REGULATOR-RELATED"/>
    <property type="match status" value="1"/>
</dbReference>
<dbReference type="InterPro" id="IPR046947">
    <property type="entry name" value="LytR-like"/>
</dbReference>
<dbReference type="SUPFAM" id="SSF52172">
    <property type="entry name" value="CheY-like"/>
    <property type="match status" value="1"/>
</dbReference>
<keyword evidence="7" id="KW-1185">Reference proteome</keyword>
<dbReference type="AlphaFoldDB" id="A0A7X3MKK8"/>
<evidence type="ECO:0000313" key="6">
    <source>
        <dbReference type="EMBL" id="MXP78143.1"/>
    </source>
</evidence>
<dbReference type="Proteomes" id="UP000460412">
    <property type="component" value="Unassembled WGS sequence"/>
</dbReference>
<dbReference type="PANTHER" id="PTHR37299:SF1">
    <property type="entry name" value="STAGE 0 SPORULATION PROTEIN A HOMOLOG"/>
    <property type="match status" value="1"/>
</dbReference>
<dbReference type="GO" id="GO:0003677">
    <property type="term" value="F:DNA binding"/>
    <property type="evidence" value="ECO:0007669"/>
    <property type="project" value="InterPro"/>
</dbReference>
<comment type="function">
    <text evidence="2">May play the central regulatory role in sporulation. It may be an element of the effector pathway responsible for the activation of sporulation genes in response to nutritional stress. Spo0A may act in concert with spo0H (a sigma factor) to control the expression of some genes that are critical to the sporulation process.</text>
</comment>
<dbReference type="GO" id="GO:0000156">
    <property type="term" value="F:phosphorelay response regulator activity"/>
    <property type="evidence" value="ECO:0007669"/>
    <property type="project" value="InterPro"/>
</dbReference>
<name>A0A7X3MKK8_9FIRM</name>
<evidence type="ECO:0000259" key="5">
    <source>
        <dbReference type="PROSITE" id="PS50930"/>
    </source>
</evidence>
<keyword evidence="3" id="KW-0597">Phosphoprotein</keyword>
<evidence type="ECO:0000256" key="2">
    <source>
        <dbReference type="ARBA" id="ARBA00024867"/>
    </source>
</evidence>
<proteinExistence type="predicted"/>
<dbReference type="SMART" id="SM00850">
    <property type="entry name" value="LytTR"/>
    <property type="match status" value="1"/>
</dbReference>
<dbReference type="Pfam" id="PF00072">
    <property type="entry name" value="Response_reg"/>
    <property type="match status" value="1"/>
</dbReference>
<sequence length="236" mass="27385">MIRIAICEDEPILLNQLADTVKMIFDKHSLSHTIDLFTNGGALLVREAFDLLLLDIAMEPLSGMDLARKLRTRGDDSKIIFITAHQQYAIDAYDVQASHYLVKPVDIPKLEAVLLKLCSSLKLQHKCAIAIRQGTAVRRIPFDQVFYLEVINRKIHLHTENESLPFYGKLEELEPSLPETFFRCHRSYIVNFDHVQRYDKKDVWLNNMERIPLSKRRYQAFGLEFMGYLKESGDVF</sequence>
<feature type="domain" description="HTH LytTR-type" evidence="5">
    <location>
        <begin position="129"/>
        <end position="223"/>
    </location>
</feature>
<dbReference type="PROSITE" id="PS50110">
    <property type="entry name" value="RESPONSE_REGULATORY"/>
    <property type="match status" value="1"/>
</dbReference>
<dbReference type="InterPro" id="IPR011006">
    <property type="entry name" value="CheY-like_superfamily"/>
</dbReference>
<protein>
    <recommendedName>
        <fullName evidence="1">Stage 0 sporulation protein A homolog</fullName>
    </recommendedName>
</protein>
<evidence type="ECO:0000256" key="1">
    <source>
        <dbReference type="ARBA" id="ARBA00018672"/>
    </source>
</evidence>
<dbReference type="InterPro" id="IPR007492">
    <property type="entry name" value="LytTR_DNA-bd_dom"/>
</dbReference>
<dbReference type="Gene3D" id="3.40.50.2300">
    <property type="match status" value="1"/>
</dbReference>
<dbReference type="PROSITE" id="PS50930">
    <property type="entry name" value="HTH_LYTTR"/>
    <property type="match status" value="1"/>
</dbReference>
<evidence type="ECO:0000313" key="7">
    <source>
        <dbReference type="Proteomes" id="UP000460412"/>
    </source>
</evidence>
<accession>A0A7X3MKK8</accession>